<evidence type="ECO:0000313" key="8">
    <source>
        <dbReference type="WBParaSite" id="PSU_v2.g5051.t1"/>
    </source>
</evidence>
<dbReference type="SMART" id="SM00386">
    <property type="entry name" value="HAT"/>
    <property type="match status" value="6"/>
</dbReference>
<evidence type="ECO:0000259" key="6">
    <source>
        <dbReference type="Pfam" id="PF23231"/>
    </source>
</evidence>
<dbReference type="AlphaFoldDB" id="A0A914YWZ7"/>
<protein>
    <recommendedName>
        <fullName evidence="6">Pre-mRNA-splicing factor Syf1/CRNKL1-like C-terminal HAT-repeats domain-containing protein</fullName>
    </recommendedName>
</protein>
<dbReference type="GO" id="GO:0006364">
    <property type="term" value="P:rRNA processing"/>
    <property type="evidence" value="ECO:0007669"/>
    <property type="project" value="UniProtKB-KW"/>
</dbReference>
<evidence type="ECO:0000256" key="5">
    <source>
        <dbReference type="SAM" id="MobiDB-lite"/>
    </source>
</evidence>
<keyword evidence="3" id="KW-0677">Repeat</keyword>
<dbReference type="GO" id="GO:0032040">
    <property type="term" value="C:small-subunit processome"/>
    <property type="evidence" value="ECO:0007669"/>
    <property type="project" value="TreeGrafter"/>
</dbReference>
<dbReference type="PANTHER" id="PTHR23270">
    <property type="entry name" value="PROGRAMMED CELL DEATH PROTEIN 11 PRE-RRNA PROCESSING PROTEIN RRP5"/>
    <property type="match status" value="1"/>
</dbReference>
<evidence type="ECO:0000313" key="7">
    <source>
        <dbReference type="Proteomes" id="UP000887577"/>
    </source>
</evidence>
<dbReference type="SUPFAM" id="SSF48452">
    <property type="entry name" value="TPR-like"/>
    <property type="match status" value="2"/>
</dbReference>
<dbReference type="WBParaSite" id="PSU_v2.g5051.t1">
    <property type="protein sequence ID" value="PSU_v2.g5051.t1"/>
    <property type="gene ID" value="PSU_v2.g5051"/>
</dbReference>
<dbReference type="Pfam" id="PF23231">
    <property type="entry name" value="HAT_Syf1_CNRKL1_C"/>
    <property type="match status" value="1"/>
</dbReference>
<dbReference type="InterPro" id="IPR045209">
    <property type="entry name" value="Rrp5"/>
</dbReference>
<dbReference type="Gene3D" id="1.25.40.10">
    <property type="entry name" value="Tetratricopeptide repeat domain"/>
    <property type="match status" value="1"/>
</dbReference>
<dbReference type="Proteomes" id="UP000887577">
    <property type="component" value="Unplaced"/>
</dbReference>
<reference evidence="8" key="1">
    <citation type="submission" date="2022-11" db="UniProtKB">
        <authorList>
            <consortium name="WormBaseParasite"/>
        </authorList>
    </citation>
    <scope>IDENTIFICATION</scope>
</reference>
<name>A0A914YWZ7_9BILA</name>
<keyword evidence="7" id="KW-1185">Reference proteome</keyword>
<dbReference type="GO" id="GO:0003723">
    <property type="term" value="F:RNA binding"/>
    <property type="evidence" value="ECO:0007669"/>
    <property type="project" value="TreeGrafter"/>
</dbReference>
<dbReference type="InterPro" id="IPR055430">
    <property type="entry name" value="HAT_Syf1_CNRKL1_C"/>
</dbReference>
<proteinExistence type="predicted"/>
<evidence type="ECO:0000256" key="4">
    <source>
        <dbReference type="ARBA" id="ARBA00023242"/>
    </source>
</evidence>
<feature type="domain" description="Pre-mRNA-splicing factor Syf1/CRNKL1-like C-terminal HAT-repeats" evidence="6">
    <location>
        <begin position="316"/>
        <end position="458"/>
    </location>
</feature>
<accession>A0A914YWZ7</accession>
<evidence type="ECO:0000256" key="3">
    <source>
        <dbReference type="ARBA" id="ARBA00022737"/>
    </source>
</evidence>
<comment type="subcellular location">
    <subcellularLocation>
        <location evidence="1">Nucleus</location>
    </subcellularLocation>
</comment>
<feature type="region of interest" description="Disordered" evidence="5">
    <location>
        <begin position="104"/>
        <end position="123"/>
    </location>
</feature>
<dbReference type="InterPro" id="IPR011990">
    <property type="entry name" value="TPR-like_helical_dom_sf"/>
</dbReference>
<keyword evidence="2" id="KW-0698">rRNA processing</keyword>
<organism evidence="7 8">
    <name type="scientific">Panagrolaimus superbus</name>
    <dbReference type="NCBI Taxonomy" id="310955"/>
    <lineage>
        <taxon>Eukaryota</taxon>
        <taxon>Metazoa</taxon>
        <taxon>Ecdysozoa</taxon>
        <taxon>Nematoda</taxon>
        <taxon>Chromadorea</taxon>
        <taxon>Rhabditida</taxon>
        <taxon>Tylenchina</taxon>
        <taxon>Panagrolaimomorpha</taxon>
        <taxon>Panagrolaimoidea</taxon>
        <taxon>Panagrolaimidae</taxon>
        <taxon>Panagrolaimus</taxon>
    </lineage>
</organism>
<feature type="compositionally biased region" description="Acidic residues" evidence="5">
    <location>
        <begin position="107"/>
        <end position="122"/>
    </location>
</feature>
<evidence type="ECO:0000256" key="2">
    <source>
        <dbReference type="ARBA" id="ARBA00022552"/>
    </source>
</evidence>
<sequence length="498" mass="57324">MLLTVRCLTKNGSEWLLSCADKQELPEYKNGKWSKNKLYQGYVYDFGKNKIPNVEVFPGVQIAIEKPEQSVHLDDLIVFKVVDSDDDKSSFKVVNVIREAEAKAELKDEETDDDEEEDDQDSEMQAIKDAMSKLTKGGNIFNASAFTKNTLQSAKESLQTEAKKAAQKRGRNESITSIKTQSDDEVDQEEAMLDDNARILHKEKILSGLEKSSELNDDTDYNRLVLSNPHSSEAWISYMVYQAQDGNIEEARKVAENALNTINPREEQERINLFTAYLNLEVASGDEKSLKAVFERALGAFDAFEIHKRLANIYLSTKKFDDLEKLYNVMLKKFGNHIRDVWSLYGAFLYKQNRQAEGRELMKRALNIIPKKHHLEMLCRFANFEYAHGDIERGKTMLEKAVAAASNRGDIWNVYIDKAIKYQNIDDARLLFERAITNKLGMHTMKNLFQKWQDFEKLRGDEEHLLKVNEKAVQFTKNLKKDIMDAQADEEENGQNYH</sequence>
<dbReference type="InterPro" id="IPR003107">
    <property type="entry name" value="HAT"/>
</dbReference>
<evidence type="ECO:0000256" key="1">
    <source>
        <dbReference type="ARBA" id="ARBA00004123"/>
    </source>
</evidence>
<keyword evidence="4" id="KW-0539">Nucleus</keyword>
<dbReference type="PANTHER" id="PTHR23270:SF10">
    <property type="entry name" value="PROTEIN RRP5 HOMOLOG"/>
    <property type="match status" value="1"/>
</dbReference>